<dbReference type="HOGENOM" id="CLU_1314688_0_0_6"/>
<dbReference type="EMBL" id="CP002457">
    <property type="protein sequence ID" value="ADV56580.1"/>
    <property type="molecule type" value="Genomic_DNA"/>
</dbReference>
<evidence type="ECO:0000313" key="1">
    <source>
        <dbReference type="EMBL" id="ADV56580.1"/>
    </source>
</evidence>
<name>E6XK87_SHEP2</name>
<accession>E6XK87</accession>
<sequence>MSEILTLYDANSEIDFSIHPLAAEAYEWVYDYPKLISWRKLPLSIVQQQLLSQPLQGVMVYQQSGTAKRMRPTSFQLYAPLDSPMHWGQQHPPEGSRLIHNPATSVISDDDIVRRAWMSALHLFFSSVNPVEIASLREMFKSHLPGHIAQRIFGKKQITDIDICHWTGCNRSTLVQQRRRAKGSSDTTKRAIQNPIELLNADWSAVNED</sequence>
<evidence type="ECO:0000313" key="2">
    <source>
        <dbReference type="Proteomes" id="UP000008209"/>
    </source>
</evidence>
<proteinExistence type="predicted"/>
<dbReference type="AlphaFoldDB" id="E6XK87"/>
<organism evidence="1 2">
    <name type="scientific">Shewanella putrefaciens (strain 200)</name>
    <dbReference type="NCBI Taxonomy" id="399804"/>
    <lineage>
        <taxon>Bacteria</taxon>
        <taxon>Pseudomonadati</taxon>
        <taxon>Pseudomonadota</taxon>
        <taxon>Gammaproteobacteria</taxon>
        <taxon>Alteromonadales</taxon>
        <taxon>Shewanellaceae</taxon>
        <taxon>Shewanella</taxon>
    </lineage>
</organism>
<dbReference type="KEGG" id="shp:Sput200_4228"/>
<protein>
    <submittedName>
        <fullName evidence="1">Uncharacterized protein</fullName>
    </submittedName>
</protein>
<gene>
    <name evidence="1" type="ordered locus">Sput200_4228</name>
</gene>
<dbReference type="Proteomes" id="UP000008209">
    <property type="component" value="Chromosome"/>
</dbReference>
<dbReference type="PATRIC" id="fig|399804.5.peg.4338"/>
<reference evidence="1 2" key="1">
    <citation type="submission" date="2011-01" db="EMBL/GenBank/DDBJ databases">
        <title>Complete sequence of Shewanella putrefaciens 200.</title>
        <authorList>
            <consortium name="US DOE Joint Genome Institute"/>
            <person name="Lucas S."/>
            <person name="Copeland A."/>
            <person name="Lapidus A."/>
            <person name="Cheng J.-F."/>
            <person name="Bruce D."/>
            <person name="Goodwin L."/>
            <person name="Pitluck S."/>
            <person name="Munk A.C."/>
            <person name="Detter J.C."/>
            <person name="Han C."/>
            <person name="Tapia R."/>
            <person name="Land M."/>
            <person name="Hauser L."/>
            <person name="Chang Y.-J."/>
            <person name="Jeffries C."/>
            <person name="Kyrpides N."/>
            <person name="Ivanova N."/>
            <person name="Mikhailova N."/>
            <person name="Kolker E."/>
            <person name="Lawrence C."/>
            <person name="McCue L.A."/>
            <person name="DiChristina T."/>
            <person name="Nealson K."/>
            <person name="Fredrickson J.K."/>
            <person name="Woyke T."/>
        </authorList>
    </citation>
    <scope>NUCLEOTIDE SEQUENCE [LARGE SCALE GENOMIC DNA]</scope>
    <source>
        <strain evidence="1 2">200</strain>
    </source>
</reference>